<proteinExistence type="predicted"/>
<keyword evidence="2" id="KW-1185">Reference proteome</keyword>
<sequence>MTGKKMEWKEKLKEFSHVICLWCNCLRKEAWAELCKIGQRVHVIRGTLTSYVGIKTHKANFDRVYTLYVTLPTSYVRLGVTEAIRGRDPMLYMGQGRHTWGATQATSRFLSKSIQSKLLGLNPIH</sequence>
<evidence type="ECO:0000313" key="2">
    <source>
        <dbReference type="Proteomes" id="UP001341840"/>
    </source>
</evidence>
<gene>
    <name evidence="1" type="ORF">PIB30_009575</name>
</gene>
<evidence type="ECO:0000313" key="1">
    <source>
        <dbReference type="EMBL" id="MED6106969.1"/>
    </source>
</evidence>
<accession>A0ABU6Q6A2</accession>
<dbReference type="EMBL" id="JASCZI010000022">
    <property type="protein sequence ID" value="MED6106969.1"/>
    <property type="molecule type" value="Genomic_DNA"/>
</dbReference>
<name>A0ABU6Q6A2_9FABA</name>
<organism evidence="1 2">
    <name type="scientific">Stylosanthes scabra</name>
    <dbReference type="NCBI Taxonomy" id="79078"/>
    <lineage>
        <taxon>Eukaryota</taxon>
        <taxon>Viridiplantae</taxon>
        <taxon>Streptophyta</taxon>
        <taxon>Embryophyta</taxon>
        <taxon>Tracheophyta</taxon>
        <taxon>Spermatophyta</taxon>
        <taxon>Magnoliopsida</taxon>
        <taxon>eudicotyledons</taxon>
        <taxon>Gunneridae</taxon>
        <taxon>Pentapetalae</taxon>
        <taxon>rosids</taxon>
        <taxon>fabids</taxon>
        <taxon>Fabales</taxon>
        <taxon>Fabaceae</taxon>
        <taxon>Papilionoideae</taxon>
        <taxon>50 kb inversion clade</taxon>
        <taxon>dalbergioids sensu lato</taxon>
        <taxon>Dalbergieae</taxon>
        <taxon>Pterocarpus clade</taxon>
        <taxon>Stylosanthes</taxon>
    </lineage>
</organism>
<reference evidence="1 2" key="1">
    <citation type="journal article" date="2023" name="Plants (Basel)">
        <title>Bridging the Gap: Combining Genomics and Transcriptomics Approaches to Understand Stylosanthes scabra, an Orphan Legume from the Brazilian Caatinga.</title>
        <authorList>
            <person name="Ferreira-Neto J.R.C."/>
            <person name="da Silva M.D."/>
            <person name="Binneck E."/>
            <person name="de Melo N.F."/>
            <person name="da Silva R.H."/>
            <person name="de Melo A.L.T.M."/>
            <person name="Pandolfi V."/>
            <person name="Bustamante F.O."/>
            <person name="Brasileiro-Vidal A.C."/>
            <person name="Benko-Iseppon A.M."/>
        </authorList>
    </citation>
    <scope>NUCLEOTIDE SEQUENCE [LARGE SCALE GENOMIC DNA]</scope>
    <source>
        <tissue evidence="1">Leaves</tissue>
    </source>
</reference>
<protein>
    <submittedName>
        <fullName evidence="1">Uncharacterized protein</fullName>
    </submittedName>
</protein>
<comment type="caution">
    <text evidence="1">The sequence shown here is derived from an EMBL/GenBank/DDBJ whole genome shotgun (WGS) entry which is preliminary data.</text>
</comment>
<dbReference type="Proteomes" id="UP001341840">
    <property type="component" value="Unassembled WGS sequence"/>
</dbReference>